<keyword evidence="2" id="KW-1185">Reference proteome</keyword>
<accession>A0A4Y2JEK2</accession>
<name>A0A4Y2JEK2_ARAVE</name>
<protein>
    <submittedName>
        <fullName evidence="1">Uncharacterized protein</fullName>
    </submittedName>
</protein>
<feature type="non-terminal residue" evidence="1">
    <location>
        <position position="58"/>
    </location>
</feature>
<sequence>MVSALGSEGGFQVRNHWRSAVYVGLVHVKSYVVGQTSPVYVGFLRLKSYLVGQTSSLT</sequence>
<reference evidence="1 2" key="1">
    <citation type="journal article" date="2019" name="Sci. Rep.">
        <title>Orb-weaving spider Araneus ventricosus genome elucidates the spidroin gene catalogue.</title>
        <authorList>
            <person name="Kono N."/>
            <person name="Nakamura H."/>
            <person name="Ohtoshi R."/>
            <person name="Moran D.A.P."/>
            <person name="Shinohara A."/>
            <person name="Yoshida Y."/>
            <person name="Fujiwara M."/>
            <person name="Mori M."/>
            <person name="Tomita M."/>
            <person name="Arakawa K."/>
        </authorList>
    </citation>
    <scope>NUCLEOTIDE SEQUENCE [LARGE SCALE GENOMIC DNA]</scope>
</reference>
<organism evidence="1 2">
    <name type="scientific">Araneus ventricosus</name>
    <name type="common">Orbweaver spider</name>
    <name type="synonym">Epeira ventricosa</name>
    <dbReference type="NCBI Taxonomy" id="182803"/>
    <lineage>
        <taxon>Eukaryota</taxon>
        <taxon>Metazoa</taxon>
        <taxon>Ecdysozoa</taxon>
        <taxon>Arthropoda</taxon>
        <taxon>Chelicerata</taxon>
        <taxon>Arachnida</taxon>
        <taxon>Araneae</taxon>
        <taxon>Araneomorphae</taxon>
        <taxon>Entelegynae</taxon>
        <taxon>Araneoidea</taxon>
        <taxon>Araneidae</taxon>
        <taxon>Araneus</taxon>
    </lineage>
</organism>
<evidence type="ECO:0000313" key="2">
    <source>
        <dbReference type="Proteomes" id="UP000499080"/>
    </source>
</evidence>
<gene>
    <name evidence="1" type="ORF">AVEN_220862_1</name>
</gene>
<dbReference type="AlphaFoldDB" id="A0A4Y2JEK2"/>
<dbReference type="Proteomes" id="UP000499080">
    <property type="component" value="Unassembled WGS sequence"/>
</dbReference>
<proteinExistence type="predicted"/>
<comment type="caution">
    <text evidence="1">The sequence shown here is derived from an EMBL/GenBank/DDBJ whole genome shotgun (WGS) entry which is preliminary data.</text>
</comment>
<dbReference type="EMBL" id="BGPR01003487">
    <property type="protein sequence ID" value="GBM88743.1"/>
    <property type="molecule type" value="Genomic_DNA"/>
</dbReference>
<evidence type="ECO:0000313" key="1">
    <source>
        <dbReference type="EMBL" id="GBM88743.1"/>
    </source>
</evidence>